<evidence type="ECO:0000313" key="5">
    <source>
        <dbReference type="EMBL" id="MBB5034715.1"/>
    </source>
</evidence>
<dbReference type="PRINTS" id="PR00032">
    <property type="entry name" value="HTHARAC"/>
</dbReference>
<dbReference type="PANTHER" id="PTHR46796">
    <property type="entry name" value="HTH-TYPE TRANSCRIPTIONAL ACTIVATOR RHAS-RELATED"/>
    <property type="match status" value="1"/>
</dbReference>
<dbReference type="EMBL" id="JACHIG010000011">
    <property type="protein sequence ID" value="MBB5034715.1"/>
    <property type="molecule type" value="Genomic_DNA"/>
</dbReference>
<keyword evidence="1" id="KW-0805">Transcription regulation</keyword>
<gene>
    <name evidence="5" type="ORF">HNQ65_004323</name>
</gene>
<protein>
    <submittedName>
        <fullName evidence="5">AraC-like DNA-binding protein</fullName>
    </submittedName>
</protein>
<reference evidence="5 6" key="1">
    <citation type="submission" date="2020-08" db="EMBL/GenBank/DDBJ databases">
        <title>Genomic Encyclopedia of Type Strains, Phase IV (KMG-IV): sequencing the most valuable type-strain genomes for metagenomic binning, comparative biology and taxonomic classification.</title>
        <authorList>
            <person name="Goeker M."/>
        </authorList>
    </citation>
    <scope>NUCLEOTIDE SEQUENCE [LARGE SCALE GENOMIC DNA]</scope>
    <source>
        <strain evidence="5 6">DSM 12252</strain>
    </source>
</reference>
<dbReference type="InterPro" id="IPR018060">
    <property type="entry name" value="HTH_AraC"/>
</dbReference>
<dbReference type="SMART" id="SM00342">
    <property type="entry name" value="HTH_ARAC"/>
    <property type="match status" value="1"/>
</dbReference>
<dbReference type="Pfam" id="PF12833">
    <property type="entry name" value="HTH_18"/>
    <property type="match status" value="1"/>
</dbReference>
<dbReference type="GO" id="GO:0003700">
    <property type="term" value="F:DNA-binding transcription factor activity"/>
    <property type="evidence" value="ECO:0007669"/>
    <property type="project" value="InterPro"/>
</dbReference>
<accession>A0A7W8DM53</accession>
<name>A0A7W8DM53_9BACT</name>
<dbReference type="Pfam" id="PF02311">
    <property type="entry name" value="AraC_binding"/>
    <property type="match status" value="1"/>
</dbReference>
<dbReference type="AlphaFoldDB" id="A0A7W8DM53"/>
<dbReference type="GO" id="GO:0043565">
    <property type="term" value="F:sequence-specific DNA binding"/>
    <property type="evidence" value="ECO:0007669"/>
    <property type="project" value="InterPro"/>
</dbReference>
<dbReference type="InterPro" id="IPR037923">
    <property type="entry name" value="HTH-like"/>
</dbReference>
<evidence type="ECO:0000256" key="1">
    <source>
        <dbReference type="ARBA" id="ARBA00023015"/>
    </source>
</evidence>
<dbReference type="PANTHER" id="PTHR46796:SF7">
    <property type="entry name" value="ARAC FAMILY TRANSCRIPTIONAL REGULATOR"/>
    <property type="match status" value="1"/>
</dbReference>
<feature type="domain" description="HTH araC/xylS-type" evidence="4">
    <location>
        <begin position="193"/>
        <end position="291"/>
    </location>
</feature>
<evidence type="ECO:0000259" key="4">
    <source>
        <dbReference type="PROSITE" id="PS01124"/>
    </source>
</evidence>
<keyword evidence="2 5" id="KW-0238">DNA-binding</keyword>
<evidence type="ECO:0000256" key="2">
    <source>
        <dbReference type="ARBA" id="ARBA00023125"/>
    </source>
</evidence>
<dbReference type="Gene3D" id="1.10.10.60">
    <property type="entry name" value="Homeodomain-like"/>
    <property type="match status" value="2"/>
</dbReference>
<dbReference type="InterPro" id="IPR003313">
    <property type="entry name" value="AraC-bd"/>
</dbReference>
<dbReference type="PROSITE" id="PS01124">
    <property type="entry name" value="HTH_ARAC_FAMILY_2"/>
    <property type="match status" value="1"/>
</dbReference>
<evidence type="ECO:0000256" key="3">
    <source>
        <dbReference type="ARBA" id="ARBA00023163"/>
    </source>
</evidence>
<proteinExistence type="predicted"/>
<comment type="caution">
    <text evidence="5">The sequence shown here is derived from an EMBL/GenBank/DDBJ whole genome shotgun (WGS) entry which is preliminary data.</text>
</comment>
<sequence>MASEHDPNLYFNIPGPWNVNATRPVHCDLGQVVYAGTKWNSQATYAHAPPPHYLRPTPNYLLVLTLEGTADYMDDTGVRCTLQPGTLVWSKPGINQSYGPQNGVRWSELFLWFNGSVFDAWQSAGFPGERSRVLELSPLPYWTDRLRRILQPPSDTPPQTPLSRLCHFQQWLADALQQDDTRHQTTETMQWRETAERMLARGRLGSPSLEQIAADLGMSYSAFRKRFVHMTGKSPGEFRADAIVLRACSRLLESTHTLARIADDLGFHDAFHFSRRFKQVVGMSPKDFRRQHTLR</sequence>
<dbReference type="InterPro" id="IPR050204">
    <property type="entry name" value="AraC_XylS_family_regulators"/>
</dbReference>
<dbReference type="SUPFAM" id="SSF46689">
    <property type="entry name" value="Homeodomain-like"/>
    <property type="match status" value="2"/>
</dbReference>
<dbReference type="RefSeq" id="WP_184342793.1">
    <property type="nucleotide sequence ID" value="NZ_JACHIG010000011.1"/>
</dbReference>
<dbReference type="Proteomes" id="UP000590740">
    <property type="component" value="Unassembled WGS sequence"/>
</dbReference>
<evidence type="ECO:0000313" key="6">
    <source>
        <dbReference type="Proteomes" id="UP000590740"/>
    </source>
</evidence>
<dbReference type="SUPFAM" id="SSF51215">
    <property type="entry name" value="Regulatory protein AraC"/>
    <property type="match status" value="1"/>
</dbReference>
<organism evidence="5 6">
    <name type="scientific">Prosthecobacter vanneervenii</name>
    <dbReference type="NCBI Taxonomy" id="48466"/>
    <lineage>
        <taxon>Bacteria</taxon>
        <taxon>Pseudomonadati</taxon>
        <taxon>Verrucomicrobiota</taxon>
        <taxon>Verrucomicrobiia</taxon>
        <taxon>Verrucomicrobiales</taxon>
        <taxon>Verrucomicrobiaceae</taxon>
        <taxon>Prosthecobacter</taxon>
    </lineage>
</organism>
<dbReference type="InterPro" id="IPR020449">
    <property type="entry name" value="Tscrpt_reg_AraC-type_HTH"/>
</dbReference>
<keyword evidence="3" id="KW-0804">Transcription</keyword>
<dbReference type="InterPro" id="IPR009057">
    <property type="entry name" value="Homeodomain-like_sf"/>
</dbReference>
<keyword evidence="6" id="KW-1185">Reference proteome</keyword>